<reference evidence="2" key="1">
    <citation type="submission" date="2021-02" db="EMBL/GenBank/DDBJ databases">
        <authorList>
            <person name="Palmer J.M."/>
        </authorList>
    </citation>
    <scope>NUCLEOTIDE SEQUENCE</scope>
    <source>
        <strain evidence="2">SCRP734</strain>
    </source>
</reference>
<name>A0A8T1VR05_9STRA</name>
<dbReference type="Proteomes" id="UP000694044">
    <property type="component" value="Unassembled WGS sequence"/>
</dbReference>
<protein>
    <submittedName>
        <fullName evidence="2">Uncharacterized protein</fullName>
    </submittedName>
</protein>
<dbReference type="EMBL" id="JAGDFM010000170">
    <property type="protein sequence ID" value="KAG7383677.1"/>
    <property type="molecule type" value="Genomic_DNA"/>
</dbReference>
<organism evidence="2 3">
    <name type="scientific">Phytophthora pseudosyringae</name>
    <dbReference type="NCBI Taxonomy" id="221518"/>
    <lineage>
        <taxon>Eukaryota</taxon>
        <taxon>Sar</taxon>
        <taxon>Stramenopiles</taxon>
        <taxon>Oomycota</taxon>
        <taxon>Peronosporomycetes</taxon>
        <taxon>Peronosporales</taxon>
        <taxon>Peronosporaceae</taxon>
        <taxon>Phytophthora</taxon>
    </lineage>
</organism>
<sequence>MGSLPGTRTTARKRQQVSPRRNVGNIPVTLSLDSGDTARRCFPRNGDVATFTNDIHVHSSKGANAVCQTTSSTNGKEPKVTSKGPSKNCVFNKAKIAFY</sequence>
<evidence type="ECO:0000313" key="2">
    <source>
        <dbReference type="EMBL" id="KAG7383677.1"/>
    </source>
</evidence>
<accession>A0A8T1VR05</accession>
<proteinExistence type="predicted"/>
<evidence type="ECO:0000313" key="3">
    <source>
        <dbReference type="Proteomes" id="UP000694044"/>
    </source>
</evidence>
<dbReference type="AlphaFoldDB" id="A0A8T1VR05"/>
<keyword evidence="3" id="KW-1185">Reference proteome</keyword>
<dbReference type="OrthoDB" id="441042at2759"/>
<feature type="region of interest" description="Disordered" evidence="1">
    <location>
        <begin position="1"/>
        <end position="30"/>
    </location>
</feature>
<gene>
    <name evidence="2" type="ORF">PHYPSEUDO_003481</name>
</gene>
<comment type="caution">
    <text evidence="2">The sequence shown here is derived from an EMBL/GenBank/DDBJ whole genome shotgun (WGS) entry which is preliminary data.</text>
</comment>
<evidence type="ECO:0000256" key="1">
    <source>
        <dbReference type="SAM" id="MobiDB-lite"/>
    </source>
</evidence>